<feature type="region of interest" description="Disordered" evidence="1">
    <location>
        <begin position="790"/>
        <end position="816"/>
    </location>
</feature>
<evidence type="ECO:0000256" key="2">
    <source>
        <dbReference type="SAM" id="Phobius"/>
    </source>
</evidence>
<name>A0A1Q9DHE2_SYMMI</name>
<keyword evidence="2" id="KW-0472">Membrane</keyword>
<protein>
    <submittedName>
        <fullName evidence="3">Uncharacterized protein</fullName>
    </submittedName>
</protein>
<dbReference type="Gene3D" id="3.30.40.10">
    <property type="entry name" value="Zinc/RING finger domain, C3HC4 (zinc finger)"/>
    <property type="match status" value="1"/>
</dbReference>
<organism evidence="3 4">
    <name type="scientific">Symbiodinium microadriaticum</name>
    <name type="common">Dinoflagellate</name>
    <name type="synonym">Zooxanthella microadriatica</name>
    <dbReference type="NCBI Taxonomy" id="2951"/>
    <lineage>
        <taxon>Eukaryota</taxon>
        <taxon>Sar</taxon>
        <taxon>Alveolata</taxon>
        <taxon>Dinophyceae</taxon>
        <taxon>Suessiales</taxon>
        <taxon>Symbiodiniaceae</taxon>
        <taxon>Symbiodinium</taxon>
    </lineage>
</organism>
<gene>
    <name evidence="3" type="ORF">AK812_SmicGene23379</name>
</gene>
<evidence type="ECO:0000256" key="1">
    <source>
        <dbReference type="SAM" id="MobiDB-lite"/>
    </source>
</evidence>
<dbReference type="EMBL" id="LSRX01000536">
    <property type="protein sequence ID" value="OLP94596.1"/>
    <property type="molecule type" value="Genomic_DNA"/>
</dbReference>
<keyword evidence="2" id="KW-0812">Transmembrane</keyword>
<keyword evidence="2" id="KW-1133">Transmembrane helix</keyword>
<sequence>MEAPAVATEATATASSSSRKRPEETSDGDRPSKRRRLSQASILCMRELFRTVVNDGDISEDKRILLQNAGVLLSQVDGKTWVSFPDNQGELKELSSQQLSKLRPFLGDVAEELKKQEAQLLCDESAGSDQFDCLELTKVPWADGITARELIACCSPDEELQFSTRRRWLEVVIRVLPSKYMIKSRVRELLNYYYLQGLTPQAASPPAKGGAAPGRFSRCLEVLPGAESAAAAAAAGGAALRRAWQCSRGAASVVSAFVAAAVVGIAAALAAGASRMMSLLPFGNDPVWPLVRLFVAVLLQGQVKNFLGMIVLIARLRVVLCLARCNDVFGYLFYPFVFLAQKVLGWNEGSWLLGSVCPICFEDDGRPVEYATMSNHSWRNQHCDAHGICWKCLNRYVEMQILEEGRFNLKCPGIGCSYRLLPLDVERALEASEPERKQAALERYGSMRSASQGQRLREVALGTAGPSERWLLEECQDRDIVFAAWLRISPESPVAWLREMRCDRPEEHLLTTLGFFLWMAYLPVDLPWTRALEEPEHSLPPLRFRSEHSEYSRRFDEEPDIELPLVFRYPLSSFWNLVDDDEEENCFQEYRRVPRRPWRLFATQRDSRRQDRHHYMPLRWKDVRPWTGDDEAAPLRRRRQPRVVATGARSAEHAAAAARKVQEQRKRRQQMRSSCDSSKGLSLLSWCPVRATECLFEVFTAIRFLPEFTGLACLSTVVDPLVHALRYMEPFVMFVSDLTFSAARRNLNSRRVGFAEGLAMIVRSIDRRAHHKLVWMSLNVGRMLREGPPAALGAAEAPPPPLRIVDSPQPLPEWSDDGAWNLFDGAE</sequence>
<dbReference type="AlphaFoldDB" id="A0A1Q9DHE2"/>
<dbReference type="InterPro" id="IPR013083">
    <property type="entry name" value="Znf_RING/FYVE/PHD"/>
</dbReference>
<feature type="region of interest" description="Disordered" evidence="1">
    <location>
        <begin position="1"/>
        <end position="36"/>
    </location>
</feature>
<feature type="compositionally biased region" description="Basic and acidic residues" evidence="1">
    <location>
        <begin position="20"/>
        <end position="31"/>
    </location>
</feature>
<proteinExistence type="predicted"/>
<comment type="caution">
    <text evidence="3">The sequence shown here is derived from an EMBL/GenBank/DDBJ whole genome shotgun (WGS) entry which is preliminary data.</text>
</comment>
<dbReference type="SUPFAM" id="SSF57850">
    <property type="entry name" value="RING/U-box"/>
    <property type="match status" value="1"/>
</dbReference>
<dbReference type="Proteomes" id="UP000186817">
    <property type="component" value="Unassembled WGS sequence"/>
</dbReference>
<evidence type="ECO:0000313" key="4">
    <source>
        <dbReference type="Proteomes" id="UP000186817"/>
    </source>
</evidence>
<dbReference type="OrthoDB" id="427462at2759"/>
<reference evidence="3 4" key="1">
    <citation type="submission" date="2016-02" db="EMBL/GenBank/DDBJ databases">
        <title>Genome analysis of coral dinoflagellate symbionts highlights evolutionary adaptations to a symbiotic lifestyle.</title>
        <authorList>
            <person name="Aranda M."/>
            <person name="Li Y."/>
            <person name="Liew Y.J."/>
            <person name="Baumgarten S."/>
            <person name="Simakov O."/>
            <person name="Wilson M."/>
            <person name="Piel J."/>
            <person name="Ashoor H."/>
            <person name="Bougouffa S."/>
            <person name="Bajic V.B."/>
            <person name="Ryu T."/>
            <person name="Ravasi T."/>
            <person name="Bayer T."/>
            <person name="Micklem G."/>
            <person name="Kim H."/>
            <person name="Bhak J."/>
            <person name="Lajeunesse T.C."/>
            <person name="Voolstra C.R."/>
        </authorList>
    </citation>
    <scope>NUCLEOTIDE SEQUENCE [LARGE SCALE GENOMIC DNA]</scope>
    <source>
        <strain evidence="3 4">CCMP2467</strain>
    </source>
</reference>
<feature type="transmembrane region" description="Helical" evidence="2">
    <location>
        <begin position="250"/>
        <end position="273"/>
    </location>
</feature>
<keyword evidence="4" id="KW-1185">Reference proteome</keyword>
<evidence type="ECO:0000313" key="3">
    <source>
        <dbReference type="EMBL" id="OLP94596.1"/>
    </source>
</evidence>
<accession>A0A1Q9DHE2</accession>
<feature type="compositionally biased region" description="Low complexity" evidence="1">
    <location>
        <begin position="1"/>
        <end position="17"/>
    </location>
</feature>